<keyword evidence="1" id="KW-1133">Transmembrane helix</keyword>
<dbReference type="AlphaFoldDB" id="A0A8J6E542"/>
<evidence type="ECO:0000313" key="2">
    <source>
        <dbReference type="EMBL" id="KAG9460182.1"/>
    </source>
</evidence>
<keyword evidence="3" id="KW-1185">Reference proteome</keyword>
<accession>A0A8J6E542</accession>
<dbReference type="EMBL" id="WNTK01103233">
    <property type="protein sequence ID" value="KAG9460182.1"/>
    <property type="molecule type" value="Genomic_DNA"/>
</dbReference>
<organism evidence="2 3">
    <name type="scientific">Eleutherodactylus coqui</name>
    <name type="common">Puerto Rican coqui</name>
    <dbReference type="NCBI Taxonomy" id="57060"/>
    <lineage>
        <taxon>Eukaryota</taxon>
        <taxon>Metazoa</taxon>
        <taxon>Chordata</taxon>
        <taxon>Craniata</taxon>
        <taxon>Vertebrata</taxon>
        <taxon>Euteleostomi</taxon>
        <taxon>Amphibia</taxon>
        <taxon>Batrachia</taxon>
        <taxon>Anura</taxon>
        <taxon>Neobatrachia</taxon>
        <taxon>Hyloidea</taxon>
        <taxon>Eleutherodactylidae</taxon>
        <taxon>Eleutherodactylinae</taxon>
        <taxon>Eleutherodactylus</taxon>
        <taxon>Eleutherodactylus</taxon>
    </lineage>
</organism>
<proteinExistence type="predicted"/>
<dbReference type="Proteomes" id="UP000770717">
    <property type="component" value="Unassembled WGS sequence"/>
</dbReference>
<reference evidence="2" key="1">
    <citation type="thesis" date="2020" institute="ProQuest LLC" country="789 East Eisenhower Parkway, Ann Arbor, MI, USA">
        <title>Comparative Genomics and Chromosome Evolution.</title>
        <authorList>
            <person name="Mudd A.B."/>
        </authorList>
    </citation>
    <scope>NUCLEOTIDE SEQUENCE</scope>
    <source>
        <strain evidence="2">HN-11 Male</strain>
        <tissue evidence="2">Kidney and liver</tissue>
    </source>
</reference>
<sequence>MRLCDVRGIHSQHTPRRYSFVNRNLGYVAFNAQTSALIVIVPWIHMWPPQDRYNIHIRKYCGYLSPVHELLLLSSIESFSAEGAAELRSLRGVESM</sequence>
<evidence type="ECO:0000256" key="1">
    <source>
        <dbReference type="SAM" id="Phobius"/>
    </source>
</evidence>
<feature type="transmembrane region" description="Helical" evidence="1">
    <location>
        <begin position="25"/>
        <end position="44"/>
    </location>
</feature>
<comment type="caution">
    <text evidence="2">The sequence shown here is derived from an EMBL/GenBank/DDBJ whole genome shotgun (WGS) entry which is preliminary data.</text>
</comment>
<protein>
    <submittedName>
        <fullName evidence="2">Uncharacterized protein</fullName>
    </submittedName>
</protein>
<name>A0A8J6E542_ELECQ</name>
<keyword evidence="1" id="KW-0472">Membrane</keyword>
<gene>
    <name evidence="2" type="ORF">GDO78_013751</name>
</gene>
<evidence type="ECO:0000313" key="3">
    <source>
        <dbReference type="Proteomes" id="UP000770717"/>
    </source>
</evidence>
<keyword evidence="1" id="KW-0812">Transmembrane</keyword>